<dbReference type="GeneID" id="22574092"/>
<dbReference type="AlphaFoldDB" id="A0A088RNG3"/>
<feature type="transmembrane region" description="Helical" evidence="8">
    <location>
        <begin position="261"/>
        <end position="279"/>
    </location>
</feature>
<gene>
    <name evidence="10" type="ORF">LPMP_190380</name>
</gene>
<evidence type="ECO:0000256" key="6">
    <source>
        <dbReference type="PROSITE-ProRule" id="PRU00290"/>
    </source>
</evidence>
<dbReference type="SUPFAM" id="SSF64356">
    <property type="entry name" value="SNARE-like"/>
    <property type="match status" value="1"/>
</dbReference>
<keyword evidence="8" id="KW-0472">Membrane</keyword>
<dbReference type="eggNOG" id="KOG0862">
    <property type="taxonomic scope" value="Eukaryota"/>
</dbReference>
<keyword evidence="3" id="KW-0653">Protein transport</keyword>
<evidence type="ECO:0000313" key="10">
    <source>
        <dbReference type="EMBL" id="AIN97380.1"/>
    </source>
</evidence>
<dbReference type="RefSeq" id="XP_010698033.1">
    <property type="nucleotide sequence ID" value="XM_010699731.1"/>
</dbReference>
<dbReference type="Gene3D" id="3.30.450.50">
    <property type="entry name" value="Longin domain"/>
    <property type="match status" value="1"/>
</dbReference>
<dbReference type="InterPro" id="IPR044565">
    <property type="entry name" value="Sec22"/>
</dbReference>
<dbReference type="PROSITE" id="PS50892">
    <property type="entry name" value="V_SNARE"/>
    <property type="match status" value="1"/>
</dbReference>
<dbReference type="GO" id="GO:0012505">
    <property type="term" value="C:endomembrane system"/>
    <property type="evidence" value="ECO:0007669"/>
    <property type="project" value="UniProtKB-SubCell"/>
</dbReference>
<sequence length="280" mass="31071">MATNGCFIAALIARTHDRLPLCSYTDDNYSNANVIRQQEQRIVERMESPAGGKDRAAAKGSYYESFDHKDNIYFAFQDAATDLTLVVAVNKLLLRNSGDINGMNKLACGLLDLIFGEFIQMYTPAEIGAPNVRAYQFIKFDATLRKCVTRIMQQDRTTGDRIVVGSGLSGGSSGAGADSGPSASGGGAKGMIRRQVNPQYDALRQEITDVHMVMRKNLEDLMTRGEGLDAMTNYSAELVDQSSRYYKKTVHMNRMRLLKTYGPPAAIGVFLILFFYLYFF</sequence>
<name>A0A088RNG3_LEIPA</name>
<organism evidence="10 11">
    <name type="scientific">Leishmania panamensis</name>
    <dbReference type="NCBI Taxonomy" id="5679"/>
    <lineage>
        <taxon>Eukaryota</taxon>
        <taxon>Discoba</taxon>
        <taxon>Euglenozoa</taxon>
        <taxon>Kinetoplastea</taxon>
        <taxon>Metakinetoplastina</taxon>
        <taxon>Trypanosomatida</taxon>
        <taxon>Trypanosomatidae</taxon>
        <taxon>Leishmaniinae</taxon>
        <taxon>Leishmania</taxon>
        <taxon>Leishmania guyanensis species complex</taxon>
    </lineage>
</organism>
<evidence type="ECO:0000256" key="1">
    <source>
        <dbReference type="ARBA" id="ARBA00022448"/>
    </source>
</evidence>
<dbReference type="FunFam" id="3.30.450.50:FF:000023">
    <property type="entry name" value="Putative synaptobrevin-type transport protein"/>
    <property type="match status" value="1"/>
</dbReference>
<feature type="domain" description="V-SNARE coiled-coil homology" evidence="9">
    <location>
        <begin position="199"/>
        <end position="259"/>
    </location>
</feature>
<keyword evidence="2 8" id="KW-0812">Transmembrane</keyword>
<reference evidence="10 11" key="1">
    <citation type="journal article" date="2015" name="Sci. Rep.">
        <title>The genome of Leishmania panamensis: insights into genomics of the L. (Viannia) subgenus.</title>
        <authorList>
            <person name="Llanes A."/>
            <person name="Restrepo C.M."/>
            <person name="Vecchio G.D."/>
            <person name="Anguizola F.J."/>
            <person name="Lleonart R."/>
        </authorList>
    </citation>
    <scope>NUCLEOTIDE SEQUENCE [LARGE SCALE GENOMIC DNA]</scope>
    <source>
        <strain evidence="10 11">MHOM/PA/94/PSC-1</strain>
    </source>
</reference>
<dbReference type="GO" id="GO:0005737">
    <property type="term" value="C:cytoplasm"/>
    <property type="evidence" value="ECO:0007669"/>
    <property type="project" value="UniProtKB-ARBA"/>
</dbReference>
<accession>A0A088RNG3</accession>
<protein>
    <submittedName>
        <fullName evidence="10">Qc-SNARE protein, putative</fullName>
    </submittedName>
</protein>
<dbReference type="GO" id="GO:0015031">
    <property type="term" value="P:protein transport"/>
    <property type="evidence" value="ECO:0007669"/>
    <property type="project" value="UniProtKB-KW"/>
</dbReference>
<keyword evidence="4 8" id="KW-1133">Transmembrane helix</keyword>
<dbReference type="InterPro" id="IPR042855">
    <property type="entry name" value="V_SNARE_CC"/>
</dbReference>
<dbReference type="InterPro" id="IPR011012">
    <property type="entry name" value="Longin-like_dom_sf"/>
</dbReference>
<evidence type="ECO:0000313" key="11">
    <source>
        <dbReference type="Proteomes" id="UP000063063"/>
    </source>
</evidence>
<dbReference type="OrthoDB" id="1719357at2759"/>
<dbReference type="PANTHER" id="PTHR45837">
    <property type="entry name" value="VESICLE-TRAFFICKING PROTEIN SEC22B"/>
    <property type="match status" value="1"/>
</dbReference>
<dbReference type="KEGG" id="lpan:LPMP_190380"/>
<evidence type="ECO:0000256" key="4">
    <source>
        <dbReference type="ARBA" id="ARBA00022989"/>
    </source>
</evidence>
<dbReference type="VEuPathDB" id="TriTrypDB:LPAL13_190012000"/>
<dbReference type="GO" id="GO:0006888">
    <property type="term" value="P:endoplasmic reticulum to Golgi vesicle-mediated transport"/>
    <property type="evidence" value="ECO:0007669"/>
    <property type="project" value="InterPro"/>
</dbReference>
<keyword evidence="6" id="KW-0175">Coiled coil</keyword>
<keyword evidence="1" id="KW-0813">Transport</keyword>
<evidence type="ECO:0000256" key="8">
    <source>
        <dbReference type="SAM" id="Phobius"/>
    </source>
</evidence>
<feature type="region of interest" description="Disordered" evidence="7">
    <location>
        <begin position="169"/>
        <end position="190"/>
    </location>
</feature>
<dbReference type="Proteomes" id="UP000063063">
    <property type="component" value="Chromosome 19"/>
</dbReference>
<dbReference type="SUPFAM" id="SSF58038">
    <property type="entry name" value="SNARE fusion complex"/>
    <property type="match status" value="1"/>
</dbReference>
<keyword evidence="11" id="KW-1185">Reference proteome</keyword>
<evidence type="ECO:0000256" key="5">
    <source>
        <dbReference type="ARBA" id="ARBA00046280"/>
    </source>
</evidence>
<evidence type="ECO:0000256" key="2">
    <source>
        <dbReference type="ARBA" id="ARBA00022692"/>
    </source>
</evidence>
<dbReference type="GO" id="GO:0005484">
    <property type="term" value="F:SNAP receptor activity"/>
    <property type="evidence" value="ECO:0007669"/>
    <property type="project" value="InterPro"/>
</dbReference>
<evidence type="ECO:0000256" key="7">
    <source>
        <dbReference type="SAM" id="MobiDB-lite"/>
    </source>
</evidence>
<dbReference type="FunFam" id="1.20.5.110:FF:000133">
    <property type="entry name" value="Putative synaptobrevin-type transport protein"/>
    <property type="match status" value="1"/>
</dbReference>
<evidence type="ECO:0000259" key="9">
    <source>
        <dbReference type="PROSITE" id="PS50892"/>
    </source>
</evidence>
<dbReference type="EMBL" id="CP009388">
    <property type="protein sequence ID" value="AIN97380.1"/>
    <property type="molecule type" value="Genomic_DNA"/>
</dbReference>
<proteinExistence type="predicted"/>
<dbReference type="Gene3D" id="1.20.5.110">
    <property type="match status" value="1"/>
</dbReference>
<dbReference type="GO" id="GO:0006890">
    <property type="term" value="P:retrograde vesicle-mediated transport, Golgi to endoplasmic reticulum"/>
    <property type="evidence" value="ECO:0007669"/>
    <property type="project" value="InterPro"/>
</dbReference>
<dbReference type="Pfam" id="PF00957">
    <property type="entry name" value="Synaptobrevin"/>
    <property type="match status" value="1"/>
</dbReference>
<evidence type="ECO:0000256" key="3">
    <source>
        <dbReference type="ARBA" id="ARBA00022927"/>
    </source>
</evidence>
<comment type="subcellular location">
    <subcellularLocation>
        <location evidence="5">Endomembrane system</location>
        <topology evidence="5">Single-pass type IV membrane protein</topology>
    </subcellularLocation>
</comment>
<dbReference type="VEuPathDB" id="TriTrypDB:LPMP_190380"/>